<dbReference type="EMBL" id="JAIFRP010000387">
    <property type="protein sequence ID" value="KAK2578350.1"/>
    <property type="molecule type" value="Genomic_DNA"/>
</dbReference>
<organism evidence="1 2">
    <name type="scientific">Odynerus spinipes</name>
    <dbReference type="NCBI Taxonomy" id="1348599"/>
    <lineage>
        <taxon>Eukaryota</taxon>
        <taxon>Metazoa</taxon>
        <taxon>Ecdysozoa</taxon>
        <taxon>Arthropoda</taxon>
        <taxon>Hexapoda</taxon>
        <taxon>Insecta</taxon>
        <taxon>Pterygota</taxon>
        <taxon>Neoptera</taxon>
        <taxon>Endopterygota</taxon>
        <taxon>Hymenoptera</taxon>
        <taxon>Apocrita</taxon>
        <taxon>Aculeata</taxon>
        <taxon>Vespoidea</taxon>
        <taxon>Vespidae</taxon>
        <taxon>Eumeninae</taxon>
        <taxon>Odynerus</taxon>
    </lineage>
</organism>
<accession>A0AAD9RF87</accession>
<dbReference type="AlphaFoldDB" id="A0AAD9RF87"/>
<protein>
    <submittedName>
        <fullName evidence="1">Uncharacterized protein</fullName>
    </submittedName>
</protein>
<proteinExistence type="predicted"/>
<keyword evidence="2" id="KW-1185">Reference proteome</keyword>
<reference evidence="1" key="1">
    <citation type="submission" date="2021-08" db="EMBL/GenBank/DDBJ databases">
        <authorList>
            <person name="Misof B."/>
            <person name="Oliver O."/>
            <person name="Podsiadlowski L."/>
            <person name="Donath A."/>
            <person name="Peters R."/>
            <person name="Mayer C."/>
            <person name="Rust J."/>
            <person name="Gunkel S."/>
            <person name="Lesny P."/>
            <person name="Martin S."/>
            <person name="Oeyen J.P."/>
            <person name="Petersen M."/>
            <person name="Panagiotis P."/>
            <person name="Wilbrandt J."/>
            <person name="Tanja T."/>
        </authorList>
    </citation>
    <scope>NUCLEOTIDE SEQUENCE</scope>
    <source>
        <strain evidence="1">GBR_01_08_01A</strain>
        <tissue evidence="1">Thorax + abdomen</tissue>
    </source>
</reference>
<evidence type="ECO:0000313" key="1">
    <source>
        <dbReference type="EMBL" id="KAK2578350.1"/>
    </source>
</evidence>
<evidence type="ECO:0000313" key="2">
    <source>
        <dbReference type="Proteomes" id="UP001258017"/>
    </source>
</evidence>
<reference evidence="1" key="2">
    <citation type="journal article" date="2023" name="Commun. Biol.">
        <title>Intrasexual cuticular hydrocarbon dimorphism in a wasp sheds light on hydrocarbon biosynthesis genes in Hymenoptera.</title>
        <authorList>
            <person name="Moris V.C."/>
            <person name="Podsiadlowski L."/>
            <person name="Martin S."/>
            <person name="Oeyen J.P."/>
            <person name="Donath A."/>
            <person name="Petersen M."/>
            <person name="Wilbrandt J."/>
            <person name="Misof B."/>
            <person name="Liedtke D."/>
            <person name="Thamm M."/>
            <person name="Scheiner R."/>
            <person name="Schmitt T."/>
            <person name="Niehuis O."/>
        </authorList>
    </citation>
    <scope>NUCLEOTIDE SEQUENCE</scope>
    <source>
        <strain evidence="1">GBR_01_08_01A</strain>
    </source>
</reference>
<dbReference type="Proteomes" id="UP001258017">
    <property type="component" value="Unassembled WGS sequence"/>
</dbReference>
<sequence length="67" mass="7161">MFAVLTSILTGTVGFLLALVSEMPKAWTFLERTTQTSNGLGLTSGTEAVEVASKSKILDPISPLQEY</sequence>
<name>A0AAD9RF87_9HYME</name>
<comment type="caution">
    <text evidence="1">The sequence shown here is derived from an EMBL/GenBank/DDBJ whole genome shotgun (WGS) entry which is preliminary data.</text>
</comment>
<gene>
    <name evidence="1" type="ORF">KPH14_002623</name>
</gene>